<dbReference type="GO" id="GO:0009307">
    <property type="term" value="P:DNA restriction-modification system"/>
    <property type="evidence" value="ECO:0007669"/>
    <property type="project" value="UniProtKB-KW"/>
</dbReference>
<comment type="similarity">
    <text evidence="1">Belongs to the type-I restriction system S methylase family.</text>
</comment>
<name>A0A1T4XKZ9_9BACT</name>
<dbReference type="PANTHER" id="PTHR30408:SF12">
    <property type="entry name" value="TYPE I RESTRICTION ENZYME MJAVIII SPECIFICITY SUBUNIT"/>
    <property type="match status" value="1"/>
</dbReference>
<keyword evidence="2" id="KW-0680">Restriction system</keyword>
<reference evidence="6" key="1">
    <citation type="submission" date="2017-02" db="EMBL/GenBank/DDBJ databases">
        <authorList>
            <person name="Varghese N."/>
            <person name="Submissions S."/>
        </authorList>
    </citation>
    <scope>NUCLEOTIDE SEQUENCE [LARGE SCALE GENOMIC DNA]</scope>
    <source>
        <strain evidence="6">ATCC 700200</strain>
    </source>
</reference>
<dbReference type="AlphaFoldDB" id="A0A1T4XKZ9"/>
<keyword evidence="6" id="KW-1185">Reference proteome</keyword>
<sequence length="401" mass="44883">MTATHPSPAKLKPNPAWASLSLFERTGWKRMAFGEFAENIGERAEPKDAQEEIYVGLEHLDPQCLHIRRWGKGSDVTGTKLRFRKGDIIFGRRRAYQRKLAVAEFCGICSAHAMVIRARPDKVLPEFLPFLMMSDRFMNRAVEISVGSLSPTINWTTLKLETFDLPPLDQQRRIAEILWAVDENEQQAITLRSALENAKAATVHAFIEQAREHGQITSLLKGCQRVTDGTHQPPGVTDEGVPFFLVKTISSGWVDWSHIKFVSEETYMELTRRVRPKHGDILYTAVGATYGVALLVDFDTPFVFQRHIAHIIPNPDVFDSEYLALFLNSPFGKRQSDRAATGSVQPTVTLKSLSSFKVPCPPVEKQRDLATKAKSFDSALKARALADLRAISSGILNSILP</sequence>
<protein>
    <submittedName>
        <fullName evidence="5">Type I restriction enzyme, S subunit</fullName>
    </submittedName>
</protein>
<gene>
    <name evidence="5" type="ORF">SAMN02745166_01685</name>
</gene>
<dbReference type="InterPro" id="IPR000055">
    <property type="entry name" value="Restrct_endonuc_typeI_TRD"/>
</dbReference>
<evidence type="ECO:0000313" key="5">
    <source>
        <dbReference type="EMBL" id="SKA90269.1"/>
    </source>
</evidence>
<dbReference type="OrthoDB" id="9811611at2"/>
<dbReference type="CDD" id="cd16961">
    <property type="entry name" value="RMtype1_S_TRD-CR_like"/>
    <property type="match status" value="1"/>
</dbReference>
<feature type="domain" description="Type I restriction modification DNA specificity" evidence="4">
    <location>
        <begin position="263"/>
        <end position="384"/>
    </location>
</feature>
<dbReference type="Proteomes" id="UP000190774">
    <property type="component" value="Unassembled WGS sequence"/>
</dbReference>
<organism evidence="5 6">
    <name type="scientific">Prosthecobacter debontii</name>
    <dbReference type="NCBI Taxonomy" id="48467"/>
    <lineage>
        <taxon>Bacteria</taxon>
        <taxon>Pseudomonadati</taxon>
        <taxon>Verrucomicrobiota</taxon>
        <taxon>Verrucomicrobiia</taxon>
        <taxon>Verrucomicrobiales</taxon>
        <taxon>Verrucomicrobiaceae</taxon>
        <taxon>Prosthecobacter</taxon>
    </lineage>
</organism>
<proteinExistence type="inferred from homology"/>
<dbReference type="Pfam" id="PF01420">
    <property type="entry name" value="Methylase_S"/>
    <property type="match status" value="2"/>
</dbReference>
<dbReference type="RefSeq" id="WP_078812864.1">
    <property type="nucleotide sequence ID" value="NZ_FUYE01000004.1"/>
</dbReference>
<dbReference type="InterPro" id="IPR052021">
    <property type="entry name" value="Type-I_RS_S_subunit"/>
</dbReference>
<dbReference type="SUPFAM" id="SSF116734">
    <property type="entry name" value="DNA methylase specificity domain"/>
    <property type="match status" value="2"/>
</dbReference>
<evidence type="ECO:0000256" key="2">
    <source>
        <dbReference type="ARBA" id="ARBA00022747"/>
    </source>
</evidence>
<keyword evidence="3" id="KW-0238">DNA-binding</keyword>
<evidence type="ECO:0000256" key="1">
    <source>
        <dbReference type="ARBA" id="ARBA00010923"/>
    </source>
</evidence>
<dbReference type="GO" id="GO:0003677">
    <property type="term" value="F:DNA binding"/>
    <property type="evidence" value="ECO:0007669"/>
    <property type="project" value="UniProtKB-KW"/>
</dbReference>
<evidence type="ECO:0000259" key="4">
    <source>
        <dbReference type="Pfam" id="PF01420"/>
    </source>
</evidence>
<feature type="domain" description="Type I restriction modification DNA specificity" evidence="4">
    <location>
        <begin position="79"/>
        <end position="183"/>
    </location>
</feature>
<dbReference type="EMBL" id="FUYE01000004">
    <property type="protein sequence ID" value="SKA90269.1"/>
    <property type="molecule type" value="Genomic_DNA"/>
</dbReference>
<evidence type="ECO:0000256" key="3">
    <source>
        <dbReference type="ARBA" id="ARBA00023125"/>
    </source>
</evidence>
<evidence type="ECO:0000313" key="6">
    <source>
        <dbReference type="Proteomes" id="UP000190774"/>
    </source>
</evidence>
<dbReference type="STRING" id="48467.SAMN02745166_01685"/>
<dbReference type="PANTHER" id="PTHR30408">
    <property type="entry name" value="TYPE-1 RESTRICTION ENZYME ECOKI SPECIFICITY PROTEIN"/>
    <property type="match status" value="1"/>
</dbReference>
<dbReference type="InterPro" id="IPR044946">
    <property type="entry name" value="Restrct_endonuc_typeI_TRD_sf"/>
</dbReference>
<accession>A0A1T4XKZ9</accession>
<dbReference type="Gene3D" id="3.90.220.20">
    <property type="entry name" value="DNA methylase specificity domains"/>
    <property type="match status" value="2"/>
</dbReference>